<reference evidence="3" key="1">
    <citation type="submission" date="2023-08" db="EMBL/GenBank/DDBJ databases">
        <title>Black Yeasts Isolated from many extreme environments.</title>
        <authorList>
            <person name="Coleine C."/>
            <person name="Stajich J.E."/>
            <person name="Selbmann L."/>
        </authorList>
    </citation>
    <scope>NUCLEOTIDE SEQUENCE</scope>
    <source>
        <strain evidence="3">CCFEE 5401</strain>
    </source>
</reference>
<name>A0AAN7TGT8_9PEZI</name>
<sequence length="174" mass="19018">MRGSTFIAGALAFLTTTIASPVQDRAYCIGQWEAQEIVNKIISIFGHQPGANATAEALLADDFTEHSDSIHALEGQPLTGASTTANKQEWIKGMLGEPPTLNITTLYVGATGCNKIIWYWQFNSVARATYRVRGFNLFTLNSQCQIQELDLEFNSIAWGLDDGELQCGNRSAKA</sequence>
<feature type="chain" id="PRO_5042813912" description="NTF2-like domain-containing protein" evidence="1">
    <location>
        <begin position="20"/>
        <end position="174"/>
    </location>
</feature>
<keyword evidence="1" id="KW-0732">Signal</keyword>
<feature type="signal peptide" evidence="1">
    <location>
        <begin position="1"/>
        <end position="19"/>
    </location>
</feature>
<evidence type="ECO:0000259" key="2">
    <source>
        <dbReference type="Pfam" id="PF26534"/>
    </source>
</evidence>
<dbReference type="InterPro" id="IPR058645">
    <property type="entry name" value="NTF2-like_dom_7"/>
</dbReference>
<organism evidence="3 4">
    <name type="scientific">Meristemomyces frigidus</name>
    <dbReference type="NCBI Taxonomy" id="1508187"/>
    <lineage>
        <taxon>Eukaryota</taxon>
        <taxon>Fungi</taxon>
        <taxon>Dikarya</taxon>
        <taxon>Ascomycota</taxon>
        <taxon>Pezizomycotina</taxon>
        <taxon>Dothideomycetes</taxon>
        <taxon>Dothideomycetidae</taxon>
        <taxon>Mycosphaerellales</taxon>
        <taxon>Teratosphaeriaceae</taxon>
        <taxon>Meristemomyces</taxon>
    </lineage>
</organism>
<proteinExistence type="predicted"/>
<gene>
    <name evidence="3" type="ORF">LTR62_002417</name>
</gene>
<evidence type="ECO:0000313" key="4">
    <source>
        <dbReference type="Proteomes" id="UP001310890"/>
    </source>
</evidence>
<dbReference type="AlphaFoldDB" id="A0AAN7TGT8"/>
<feature type="domain" description="NTF2-like" evidence="2">
    <location>
        <begin position="28"/>
        <end position="164"/>
    </location>
</feature>
<comment type="caution">
    <text evidence="3">The sequence shown here is derived from an EMBL/GenBank/DDBJ whole genome shotgun (WGS) entry which is preliminary data.</text>
</comment>
<dbReference type="Pfam" id="PF26534">
    <property type="entry name" value="NTF2_7"/>
    <property type="match status" value="1"/>
</dbReference>
<accession>A0AAN7TGT8</accession>
<evidence type="ECO:0000313" key="3">
    <source>
        <dbReference type="EMBL" id="KAK5114482.1"/>
    </source>
</evidence>
<protein>
    <recommendedName>
        <fullName evidence="2">NTF2-like domain-containing protein</fullName>
    </recommendedName>
</protein>
<dbReference type="EMBL" id="JAVRRL010000017">
    <property type="protein sequence ID" value="KAK5114482.1"/>
    <property type="molecule type" value="Genomic_DNA"/>
</dbReference>
<evidence type="ECO:0000256" key="1">
    <source>
        <dbReference type="SAM" id="SignalP"/>
    </source>
</evidence>
<dbReference type="Proteomes" id="UP001310890">
    <property type="component" value="Unassembled WGS sequence"/>
</dbReference>